<keyword evidence="2 4" id="KW-0863">Zinc-finger</keyword>
<dbReference type="PROSITE" id="PS00518">
    <property type="entry name" value="ZF_RING_1"/>
    <property type="match status" value="1"/>
</dbReference>
<keyword evidence="3" id="KW-0862">Zinc</keyword>
<keyword evidence="6" id="KW-0812">Transmembrane</keyword>
<protein>
    <recommendedName>
        <fullName evidence="7">RING-type domain-containing protein</fullName>
    </recommendedName>
</protein>
<organism evidence="8 9">
    <name type="scientific">Aureobasidium melanogenum</name>
    <name type="common">Aureobasidium pullulans var. melanogenum</name>
    <dbReference type="NCBI Taxonomy" id="46634"/>
    <lineage>
        <taxon>Eukaryota</taxon>
        <taxon>Fungi</taxon>
        <taxon>Dikarya</taxon>
        <taxon>Ascomycota</taxon>
        <taxon>Pezizomycotina</taxon>
        <taxon>Dothideomycetes</taxon>
        <taxon>Dothideomycetidae</taxon>
        <taxon>Dothideales</taxon>
        <taxon>Saccotheciaceae</taxon>
        <taxon>Aureobasidium</taxon>
    </lineage>
</organism>
<feature type="transmembrane region" description="Helical" evidence="6">
    <location>
        <begin position="220"/>
        <end position="241"/>
    </location>
</feature>
<dbReference type="AlphaFoldDB" id="A0A9P8G0T6"/>
<dbReference type="GO" id="GO:0016567">
    <property type="term" value="P:protein ubiquitination"/>
    <property type="evidence" value="ECO:0007669"/>
    <property type="project" value="TreeGrafter"/>
</dbReference>
<dbReference type="Gene3D" id="3.30.40.10">
    <property type="entry name" value="Zinc/RING finger domain, C3HC4 (zinc finger)"/>
    <property type="match status" value="1"/>
</dbReference>
<reference evidence="8" key="1">
    <citation type="journal article" date="2021" name="J Fungi (Basel)">
        <title>Virulence traits and population genomics of the black yeast Aureobasidium melanogenum.</title>
        <authorList>
            <person name="Cernosa A."/>
            <person name="Sun X."/>
            <person name="Gostincar C."/>
            <person name="Fang C."/>
            <person name="Gunde-Cimerman N."/>
            <person name="Song Z."/>
        </authorList>
    </citation>
    <scope>NUCLEOTIDE SEQUENCE</scope>
    <source>
        <strain evidence="8">EXF-9298</strain>
    </source>
</reference>
<name>A0A9P8G0T6_AURME</name>
<dbReference type="GO" id="GO:0005634">
    <property type="term" value="C:nucleus"/>
    <property type="evidence" value="ECO:0007669"/>
    <property type="project" value="TreeGrafter"/>
</dbReference>
<evidence type="ECO:0000313" key="8">
    <source>
        <dbReference type="EMBL" id="KAG9986192.1"/>
    </source>
</evidence>
<feature type="compositionally biased region" description="Basic residues" evidence="5">
    <location>
        <begin position="155"/>
        <end position="164"/>
    </location>
</feature>
<dbReference type="PROSITE" id="PS50089">
    <property type="entry name" value="ZF_RING_2"/>
    <property type="match status" value="1"/>
</dbReference>
<dbReference type="GO" id="GO:0008270">
    <property type="term" value="F:zinc ion binding"/>
    <property type="evidence" value="ECO:0007669"/>
    <property type="project" value="UniProtKB-KW"/>
</dbReference>
<evidence type="ECO:0000259" key="7">
    <source>
        <dbReference type="PROSITE" id="PS50089"/>
    </source>
</evidence>
<dbReference type="SUPFAM" id="SSF57850">
    <property type="entry name" value="RING/U-box"/>
    <property type="match status" value="1"/>
</dbReference>
<keyword evidence="6" id="KW-1133">Transmembrane helix</keyword>
<evidence type="ECO:0000256" key="1">
    <source>
        <dbReference type="ARBA" id="ARBA00022723"/>
    </source>
</evidence>
<evidence type="ECO:0000256" key="2">
    <source>
        <dbReference type="ARBA" id="ARBA00022771"/>
    </source>
</evidence>
<dbReference type="Proteomes" id="UP000729357">
    <property type="component" value="Unassembled WGS sequence"/>
</dbReference>
<dbReference type="SMART" id="SM00184">
    <property type="entry name" value="RING"/>
    <property type="match status" value="1"/>
</dbReference>
<evidence type="ECO:0000256" key="3">
    <source>
        <dbReference type="ARBA" id="ARBA00022833"/>
    </source>
</evidence>
<feature type="region of interest" description="Disordered" evidence="5">
    <location>
        <begin position="103"/>
        <end position="181"/>
    </location>
</feature>
<dbReference type="InterPro" id="IPR052256">
    <property type="entry name" value="E3_ubiquitin-ligase_CHFR"/>
</dbReference>
<evidence type="ECO:0000256" key="5">
    <source>
        <dbReference type="SAM" id="MobiDB-lite"/>
    </source>
</evidence>
<evidence type="ECO:0000256" key="4">
    <source>
        <dbReference type="PROSITE-ProRule" id="PRU00175"/>
    </source>
</evidence>
<reference evidence="8" key="2">
    <citation type="submission" date="2021-08" db="EMBL/GenBank/DDBJ databases">
        <authorList>
            <person name="Gostincar C."/>
            <person name="Sun X."/>
            <person name="Song Z."/>
            <person name="Gunde-Cimerman N."/>
        </authorList>
    </citation>
    <scope>NUCLEOTIDE SEQUENCE</scope>
    <source>
        <strain evidence="8">EXF-9298</strain>
    </source>
</reference>
<dbReference type="PANTHER" id="PTHR16079:SF4">
    <property type="entry name" value="E3 UBIQUITIN-PROTEIN LIGASE CHFR"/>
    <property type="match status" value="1"/>
</dbReference>
<keyword evidence="6" id="KW-0472">Membrane</keyword>
<dbReference type="InterPro" id="IPR001841">
    <property type="entry name" value="Znf_RING"/>
</dbReference>
<sequence length="332" mass="37233">MTDKASEGGRDLDLEKELSCSICTDVLYRPLTLLDCLHSFCGSCLKEWFAWQASSKGHVFSCPACRAVVRDTRPNATLSTLLDMFLQAHPDKGKTAQEKLDMDKTYKPGDNVIPPVDLGQVSDDNEDDEEQQMLAQARELSFNDVGLGNRSTPAQHRRHTRQNRHHDDSPRSSQVDALSHQSSIRSLLSQSDMDLGDMEDEIMRHITKKTPSLTRSREHIVLAAVKIAVIVIIIVTALLLVPLHEHLLIVILLTPHHTGNLLRPQPIDILLPIQPTVGLLQLPQHFTSMPWLRSKLNPPQPGVVLLQLITLVESTQQRIGTVTWPLVRLRDL</sequence>
<comment type="caution">
    <text evidence="8">The sequence shown here is derived from an EMBL/GenBank/DDBJ whole genome shotgun (WGS) entry which is preliminary data.</text>
</comment>
<evidence type="ECO:0000313" key="9">
    <source>
        <dbReference type="Proteomes" id="UP000729357"/>
    </source>
</evidence>
<feature type="domain" description="RING-type" evidence="7">
    <location>
        <begin position="20"/>
        <end position="66"/>
    </location>
</feature>
<dbReference type="InterPro" id="IPR018957">
    <property type="entry name" value="Znf_C3HC4_RING-type"/>
</dbReference>
<dbReference type="InterPro" id="IPR013083">
    <property type="entry name" value="Znf_RING/FYVE/PHD"/>
</dbReference>
<feature type="non-terminal residue" evidence="8">
    <location>
        <position position="332"/>
    </location>
</feature>
<dbReference type="Pfam" id="PF00097">
    <property type="entry name" value="zf-C3HC4"/>
    <property type="match status" value="1"/>
</dbReference>
<proteinExistence type="predicted"/>
<dbReference type="EMBL" id="JAHFXS010000328">
    <property type="protein sequence ID" value="KAG9986192.1"/>
    <property type="molecule type" value="Genomic_DNA"/>
</dbReference>
<accession>A0A9P8G0T6</accession>
<keyword evidence="9" id="KW-1185">Reference proteome</keyword>
<gene>
    <name evidence="8" type="ORF">KCU98_g4204</name>
</gene>
<dbReference type="GO" id="GO:0004842">
    <property type="term" value="F:ubiquitin-protein transferase activity"/>
    <property type="evidence" value="ECO:0007669"/>
    <property type="project" value="TreeGrafter"/>
</dbReference>
<keyword evidence="1" id="KW-0479">Metal-binding</keyword>
<dbReference type="PANTHER" id="PTHR16079">
    <property type="entry name" value="UBIQUITIN LIGASE PROTEIN CHFR"/>
    <property type="match status" value="1"/>
</dbReference>
<dbReference type="GO" id="GO:0006511">
    <property type="term" value="P:ubiquitin-dependent protein catabolic process"/>
    <property type="evidence" value="ECO:0007669"/>
    <property type="project" value="TreeGrafter"/>
</dbReference>
<dbReference type="InterPro" id="IPR017907">
    <property type="entry name" value="Znf_RING_CS"/>
</dbReference>
<feature type="compositionally biased region" description="Polar residues" evidence="5">
    <location>
        <begin position="171"/>
        <end position="181"/>
    </location>
</feature>
<evidence type="ECO:0000256" key="6">
    <source>
        <dbReference type="SAM" id="Phobius"/>
    </source>
</evidence>